<accession>A0A5C6WWG2</accession>
<keyword evidence="1" id="KW-0732">Signal</keyword>
<evidence type="ECO:0000313" key="2">
    <source>
        <dbReference type="EMBL" id="TXD33776.1"/>
    </source>
</evidence>
<sequence length="80" mass="8662">MNGHAIGLGLLCGLLFLFIAAIAVAANPDDSPPTDNEREYTRRHRDMHVVYYGRHAYPRSGRLGSVGNRGFRGGGLHGGK</sequence>
<dbReference type="RefSeq" id="WP_146975575.1">
    <property type="nucleotide sequence ID" value="NZ_VOSL01000059.1"/>
</dbReference>
<name>A0A5C6WWG2_9DELT</name>
<dbReference type="AlphaFoldDB" id="A0A5C6WWG2"/>
<dbReference type="EMBL" id="VOSL01000059">
    <property type="protein sequence ID" value="TXD33776.1"/>
    <property type="molecule type" value="Genomic_DNA"/>
</dbReference>
<proteinExistence type="predicted"/>
<dbReference type="Proteomes" id="UP000321046">
    <property type="component" value="Unassembled WGS sequence"/>
</dbReference>
<gene>
    <name evidence="2" type="ORF">FRC96_14980</name>
</gene>
<dbReference type="OrthoDB" id="5524880at2"/>
<evidence type="ECO:0000313" key="3">
    <source>
        <dbReference type="Proteomes" id="UP000321046"/>
    </source>
</evidence>
<protein>
    <recommendedName>
        <fullName evidence="4">Secreted protein</fullName>
    </recommendedName>
</protein>
<organism evidence="2 3">
    <name type="scientific">Lujinxingia vulgaris</name>
    <dbReference type="NCBI Taxonomy" id="2600176"/>
    <lineage>
        <taxon>Bacteria</taxon>
        <taxon>Deltaproteobacteria</taxon>
        <taxon>Bradymonadales</taxon>
        <taxon>Lujinxingiaceae</taxon>
        <taxon>Lujinxingia</taxon>
    </lineage>
</organism>
<evidence type="ECO:0000256" key="1">
    <source>
        <dbReference type="SAM" id="SignalP"/>
    </source>
</evidence>
<comment type="caution">
    <text evidence="2">The sequence shown here is derived from an EMBL/GenBank/DDBJ whole genome shotgun (WGS) entry which is preliminary data.</text>
</comment>
<evidence type="ECO:0008006" key="4">
    <source>
        <dbReference type="Google" id="ProtNLM"/>
    </source>
</evidence>
<reference evidence="2 3" key="1">
    <citation type="submission" date="2019-08" db="EMBL/GenBank/DDBJ databases">
        <title>Bradymonadales sp. TMQ2.</title>
        <authorList>
            <person name="Liang Q."/>
        </authorList>
    </citation>
    <scope>NUCLEOTIDE SEQUENCE [LARGE SCALE GENOMIC DNA]</scope>
    <source>
        <strain evidence="2 3">TMQ2</strain>
    </source>
</reference>
<feature type="signal peptide" evidence="1">
    <location>
        <begin position="1"/>
        <end position="25"/>
    </location>
</feature>
<feature type="chain" id="PRO_5023033608" description="Secreted protein" evidence="1">
    <location>
        <begin position="26"/>
        <end position="80"/>
    </location>
</feature>